<dbReference type="GO" id="GO:0009279">
    <property type="term" value="C:cell outer membrane"/>
    <property type="evidence" value="ECO:0007669"/>
    <property type="project" value="UniProtKB-SubCell"/>
</dbReference>
<comment type="subcellular location">
    <subcellularLocation>
        <location evidence="1">Cell outer membrane</location>
    </subcellularLocation>
</comment>
<protein>
    <recommendedName>
        <fullName evidence="5">OmpA-like domain-containing protein</fullName>
    </recommendedName>
</protein>
<dbReference type="PANTHER" id="PTHR30329">
    <property type="entry name" value="STATOR ELEMENT OF FLAGELLAR MOTOR COMPLEX"/>
    <property type="match status" value="1"/>
</dbReference>
<dbReference type="InterPro" id="IPR036737">
    <property type="entry name" value="OmpA-like_sf"/>
</dbReference>
<sequence length="176" mass="18432">MAATSAGCKTKPKNITPIPGGNASVAGAGGLIGRDTSGSLGSGGDVVTVDESGNIGLSGLEEFEDMLMDREALAAQTVYFEVDRSEIYPDDLGKVEAVAGILAQDAQNKVMIEGHCDERGTEEYNRALGERRALSVRDALVDLGVSADRVRTMSLGEDRPADTGLDDAAFARNRRG</sequence>
<feature type="non-terminal residue" evidence="6">
    <location>
        <position position="176"/>
    </location>
</feature>
<evidence type="ECO:0000256" key="4">
    <source>
        <dbReference type="SAM" id="MobiDB-lite"/>
    </source>
</evidence>
<dbReference type="InterPro" id="IPR006665">
    <property type="entry name" value="OmpA-like"/>
</dbReference>
<name>A0A383E0D3_9ZZZZ</name>
<dbReference type="PANTHER" id="PTHR30329:SF21">
    <property type="entry name" value="LIPOPROTEIN YIAD-RELATED"/>
    <property type="match status" value="1"/>
</dbReference>
<evidence type="ECO:0000256" key="1">
    <source>
        <dbReference type="ARBA" id="ARBA00004442"/>
    </source>
</evidence>
<evidence type="ECO:0000256" key="3">
    <source>
        <dbReference type="ARBA" id="ARBA00023237"/>
    </source>
</evidence>
<dbReference type="EMBL" id="UINC01221558">
    <property type="protein sequence ID" value="SVE49943.1"/>
    <property type="molecule type" value="Genomic_DNA"/>
</dbReference>
<evidence type="ECO:0000313" key="6">
    <source>
        <dbReference type="EMBL" id="SVE49943.1"/>
    </source>
</evidence>
<dbReference type="Gene3D" id="3.30.1330.60">
    <property type="entry name" value="OmpA-like domain"/>
    <property type="match status" value="1"/>
</dbReference>
<reference evidence="6" key="1">
    <citation type="submission" date="2018-05" db="EMBL/GenBank/DDBJ databases">
        <authorList>
            <person name="Lanie J.A."/>
            <person name="Ng W.-L."/>
            <person name="Kazmierczak K.M."/>
            <person name="Andrzejewski T.M."/>
            <person name="Davidsen T.M."/>
            <person name="Wayne K.J."/>
            <person name="Tettelin H."/>
            <person name="Glass J.I."/>
            <person name="Rusch D."/>
            <person name="Podicherti R."/>
            <person name="Tsui H.-C.T."/>
            <person name="Winkler M.E."/>
        </authorList>
    </citation>
    <scope>NUCLEOTIDE SEQUENCE</scope>
</reference>
<dbReference type="AlphaFoldDB" id="A0A383E0D3"/>
<keyword evidence="2" id="KW-0472">Membrane</keyword>
<evidence type="ECO:0000256" key="2">
    <source>
        <dbReference type="ARBA" id="ARBA00023136"/>
    </source>
</evidence>
<keyword evidence="3" id="KW-0998">Cell outer membrane</keyword>
<gene>
    <name evidence="6" type="ORF">METZ01_LOCUS502797</name>
</gene>
<dbReference type="InterPro" id="IPR006664">
    <property type="entry name" value="OMP_bac"/>
</dbReference>
<accession>A0A383E0D3</accession>
<dbReference type="SUPFAM" id="SSF103088">
    <property type="entry name" value="OmpA-like"/>
    <property type="match status" value="1"/>
</dbReference>
<dbReference type="InterPro" id="IPR050330">
    <property type="entry name" value="Bact_OuterMem_StrucFunc"/>
</dbReference>
<feature type="region of interest" description="Disordered" evidence="4">
    <location>
        <begin position="1"/>
        <end position="21"/>
    </location>
</feature>
<dbReference type="PRINTS" id="PR01021">
    <property type="entry name" value="OMPADOMAIN"/>
</dbReference>
<proteinExistence type="predicted"/>
<organism evidence="6">
    <name type="scientific">marine metagenome</name>
    <dbReference type="NCBI Taxonomy" id="408172"/>
    <lineage>
        <taxon>unclassified sequences</taxon>
        <taxon>metagenomes</taxon>
        <taxon>ecological metagenomes</taxon>
    </lineage>
</organism>
<dbReference type="PROSITE" id="PS51123">
    <property type="entry name" value="OMPA_2"/>
    <property type="match status" value="1"/>
</dbReference>
<feature type="domain" description="OmpA-like" evidence="5">
    <location>
        <begin position="67"/>
        <end position="176"/>
    </location>
</feature>
<dbReference type="Pfam" id="PF00691">
    <property type="entry name" value="OmpA"/>
    <property type="match status" value="1"/>
</dbReference>
<evidence type="ECO:0000259" key="5">
    <source>
        <dbReference type="PROSITE" id="PS51123"/>
    </source>
</evidence>
<dbReference type="CDD" id="cd07185">
    <property type="entry name" value="OmpA_C-like"/>
    <property type="match status" value="1"/>
</dbReference>